<name>A0A099ZYC1_CHAVO</name>
<dbReference type="Proteomes" id="UP000053858">
    <property type="component" value="Unassembled WGS sequence"/>
</dbReference>
<protein>
    <recommendedName>
        <fullName evidence="3">RNA-directed DNA polymerase from mobile element jockey</fullName>
    </recommendedName>
</protein>
<dbReference type="EMBL" id="KL870253">
    <property type="protein sequence ID" value="KGL87279.1"/>
    <property type="molecule type" value="Genomic_DNA"/>
</dbReference>
<evidence type="ECO:0000313" key="1">
    <source>
        <dbReference type="EMBL" id="KGL87279.1"/>
    </source>
</evidence>
<dbReference type="GO" id="GO:0007508">
    <property type="term" value="P:larval heart development"/>
    <property type="evidence" value="ECO:0007669"/>
    <property type="project" value="TreeGrafter"/>
</dbReference>
<evidence type="ECO:0008006" key="3">
    <source>
        <dbReference type="Google" id="ProtNLM"/>
    </source>
</evidence>
<proteinExistence type="predicted"/>
<dbReference type="PANTHER" id="PTHR33395:SF22">
    <property type="entry name" value="REVERSE TRANSCRIPTASE DOMAIN-CONTAINING PROTEIN"/>
    <property type="match status" value="1"/>
</dbReference>
<gene>
    <name evidence="1" type="ORF">N301_12808</name>
</gene>
<keyword evidence="2" id="KW-1185">Reference proteome</keyword>
<feature type="non-terminal residue" evidence="1">
    <location>
        <position position="108"/>
    </location>
</feature>
<sequence length="108" mass="12687">VKKDQVQDPLRNLKVHKSMGPDEMHPWVLWELADEVAKPLSIIFEKLWQSSEVPTDWKKGNIMPIFKKGKKEEQRNYRPVSLTSVPGKVMKQILLETLLRHMENKEVI</sequence>
<dbReference type="PANTHER" id="PTHR33395">
    <property type="entry name" value="TRANSCRIPTASE, PUTATIVE-RELATED-RELATED"/>
    <property type="match status" value="1"/>
</dbReference>
<feature type="non-terminal residue" evidence="1">
    <location>
        <position position="1"/>
    </location>
</feature>
<dbReference type="AlphaFoldDB" id="A0A099ZYC1"/>
<evidence type="ECO:0000313" key="2">
    <source>
        <dbReference type="Proteomes" id="UP000053858"/>
    </source>
</evidence>
<reference evidence="2" key="1">
    <citation type="journal article" date="2014" name="Science">
        <title>Comparative genomics reveals insights into avian genome evolution and adaptation.</title>
        <authorList>
            <consortium name="Avian Genome Consortium"/>
            <person name="Zhang G."/>
            <person name="Li C."/>
            <person name="Li Q."/>
            <person name="Li B."/>
            <person name="Larkin D.M."/>
            <person name="Lee C."/>
            <person name="Storz J.F."/>
            <person name="Antunes A."/>
            <person name="Greenwold M.J."/>
            <person name="Meredith R.W."/>
            <person name="Odeen A."/>
            <person name="Cui J."/>
            <person name="Zhou Q."/>
            <person name="Xu L."/>
            <person name="Pan H."/>
            <person name="Wang Z."/>
            <person name="Jin L."/>
            <person name="Zhang P."/>
            <person name="Hu H."/>
            <person name="Yang W."/>
            <person name="Hu J."/>
            <person name="Xiao J."/>
            <person name="Yang Z."/>
            <person name="Liu Y."/>
            <person name="Xie Q."/>
            <person name="Yu H."/>
            <person name="Lian J."/>
            <person name="Wen P."/>
            <person name="Zhang F."/>
            <person name="Li H."/>
            <person name="Zeng Y."/>
            <person name="Xiong Z."/>
            <person name="Liu S."/>
            <person name="Zhou L."/>
            <person name="Huang Z."/>
            <person name="An N."/>
            <person name="Wang J."/>
            <person name="Zheng Q."/>
            <person name="Xiong Y."/>
            <person name="Wang G."/>
            <person name="Wang B."/>
            <person name="Wang J."/>
            <person name="Fan Y."/>
            <person name="da Fonseca R.R."/>
            <person name="Alfaro-Nunez A."/>
            <person name="Schubert M."/>
            <person name="Orlando L."/>
            <person name="Mourier T."/>
            <person name="Howard J.T."/>
            <person name="Ganapathy G."/>
            <person name="Pfenning A."/>
            <person name="Whitney O."/>
            <person name="Rivas M.V."/>
            <person name="Hara E."/>
            <person name="Smith J."/>
            <person name="Farre M."/>
            <person name="Narayan J."/>
            <person name="Slavov G."/>
            <person name="Romanov M.N."/>
            <person name="Borges R."/>
            <person name="Machado J.P."/>
            <person name="Khan I."/>
            <person name="Springer M.S."/>
            <person name="Gatesy J."/>
            <person name="Hoffmann F.G."/>
            <person name="Opazo J.C."/>
            <person name="Hastad O."/>
            <person name="Sawyer R.H."/>
            <person name="Kim H."/>
            <person name="Kim K.W."/>
            <person name="Kim H.J."/>
            <person name="Cho S."/>
            <person name="Li N."/>
            <person name="Huang Y."/>
            <person name="Bruford M.W."/>
            <person name="Zhan X."/>
            <person name="Dixon A."/>
            <person name="Bertelsen M.F."/>
            <person name="Derryberry E."/>
            <person name="Warren W."/>
            <person name="Wilson R.K."/>
            <person name="Li S."/>
            <person name="Ray D.A."/>
            <person name="Green R.E."/>
            <person name="O'Brien S.J."/>
            <person name="Griffin D."/>
            <person name="Johnson W.E."/>
            <person name="Haussler D."/>
            <person name="Ryder O.A."/>
            <person name="Willerslev E."/>
            <person name="Graves G.R."/>
            <person name="Alstrom P."/>
            <person name="Fjeldsa J."/>
            <person name="Mindell D.P."/>
            <person name="Edwards S.V."/>
            <person name="Braun E.L."/>
            <person name="Rahbek C."/>
            <person name="Burt D.W."/>
            <person name="Houde P."/>
            <person name="Zhang Y."/>
            <person name="Yang H."/>
            <person name="Wang J."/>
            <person name="Jarvis E.D."/>
            <person name="Gilbert M.T."/>
            <person name="Wang J."/>
        </authorList>
    </citation>
    <scope>NUCLEOTIDE SEQUENCE [LARGE SCALE GENOMIC DNA]</scope>
</reference>
<dbReference type="GO" id="GO:0061343">
    <property type="term" value="P:cell adhesion involved in heart morphogenesis"/>
    <property type="evidence" value="ECO:0007669"/>
    <property type="project" value="TreeGrafter"/>
</dbReference>
<dbReference type="GO" id="GO:0031012">
    <property type="term" value="C:extracellular matrix"/>
    <property type="evidence" value="ECO:0007669"/>
    <property type="project" value="TreeGrafter"/>
</dbReference>
<organism evidence="1 2">
    <name type="scientific">Charadrius vociferus</name>
    <name type="common">Killdeer</name>
    <name type="synonym">Aegialitis vocifera</name>
    <dbReference type="NCBI Taxonomy" id="50402"/>
    <lineage>
        <taxon>Eukaryota</taxon>
        <taxon>Metazoa</taxon>
        <taxon>Chordata</taxon>
        <taxon>Craniata</taxon>
        <taxon>Vertebrata</taxon>
        <taxon>Euteleostomi</taxon>
        <taxon>Archelosauria</taxon>
        <taxon>Archosauria</taxon>
        <taxon>Dinosauria</taxon>
        <taxon>Saurischia</taxon>
        <taxon>Theropoda</taxon>
        <taxon>Coelurosauria</taxon>
        <taxon>Aves</taxon>
        <taxon>Neognathae</taxon>
        <taxon>Neoaves</taxon>
        <taxon>Charadriiformes</taxon>
        <taxon>Charadriidae</taxon>
        <taxon>Charadrius</taxon>
    </lineage>
</organism>
<accession>A0A099ZYC1</accession>